<dbReference type="SUPFAM" id="SSF56801">
    <property type="entry name" value="Acetyl-CoA synthetase-like"/>
    <property type="match status" value="2"/>
</dbReference>
<dbReference type="InterPro" id="IPR045851">
    <property type="entry name" value="AMP-bd_C_sf"/>
</dbReference>
<organism evidence="7 8">
    <name type="scientific">Aspergillus neoniger (strain CBS 115656)</name>
    <dbReference type="NCBI Taxonomy" id="1448310"/>
    <lineage>
        <taxon>Eukaryota</taxon>
        <taxon>Fungi</taxon>
        <taxon>Dikarya</taxon>
        <taxon>Ascomycota</taxon>
        <taxon>Pezizomycotina</taxon>
        <taxon>Eurotiomycetes</taxon>
        <taxon>Eurotiomycetidae</taxon>
        <taxon>Eurotiales</taxon>
        <taxon>Aspergillaceae</taxon>
        <taxon>Aspergillus</taxon>
        <taxon>Aspergillus subgen. Circumdati</taxon>
    </lineage>
</organism>
<dbReference type="InterPro" id="IPR001242">
    <property type="entry name" value="Condensation_dom"/>
</dbReference>
<dbReference type="Proteomes" id="UP000247647">
    <property type="component" value="Unassembled WGS sequence"/>
</dbReference>
<dbReference type="GO" id="GO:0044550">
    <property type="term" value="P:secondary metabolite biosynthetic process"/>
    <property type="evidence" value="ECO:0007669"/>
    <property type="project" value="TreeGrafter"/>
</dbReference>
<gene>
    <name evidence="7" type="ORF">BO87DRAFT_415925</name>
</gene>
<dbReference type="GO" id="GO:0016874">
    <property type="term" value="F:ligase activity"/>
    <property type="evidence" value="ECO:0007669"/>
    <property type="project" value="UniProtKB-KW"/>
</dbReference>
<dbReference type="SUPFAM" id="SSF53335">
    <property type="entry name" value="S-adenosyl-L-methionine-dependent methyltransferases"/>
    <property type="match status" value="1"/>
</dbReference>
<dbReference type="PROSITE" id="PS50075">
    <property type="entry name" value="CARRIER"/>
    <property type="match status" value="3"/>
</dbReference>
<dbReference type="Gene3D" id="3.40.50.980">
    <property type="match status" value="2"/>
</dbReference>
<keyword evidence="1" id="KW-0596">Phosphopantetheine</keyword>
<dbReference type="PANTHER" id="PTHR45527">
    <property type="entry name" value="NONRIBOSOMAL PEPTIDE SYNTHETASE"/>
    <property type="match status" value="1"/>
</dbReference>
<dbReference type="Gene3D" id="1.10.1200.10">
    <property type="entry name" value="ACP-like"/>
    <property type="match status" value="2"/>
</dbReference>
<evidence type="ECO:0000256" key="5">
    <source>
        <dbReference type="ARBA" id="ARBA00029454"/>
    </source>
</evidence>
<evidence type="ECO:0000256" key="2">
    <source>
        <dbReference type="ARBA" id="ARBA00022553"/>
    </source>
</evidence>
<name>A0A318ZD83_ASPNB</name>
<dbReference type="GO" id="GO:0043041">
    <property type="term" value="P:amino acid activation for nonribosomal peptide biosynthetic process"/>
    <property type="evidence" value="ECO:0007669"/>
    <property type="project" value="TreeGrafter"/>
</dbReference>
<dbReference type="InterPro" id="IPR009081">
    <property type="entry name" value="PP-bd_ACP"/>
</dbReference>
<accession>A0A318ZD83</accession>
<feature type="domain" description="Carrier" evidence="6">
    <location>
        <begin position="835"/>
        <end position="923"/>
    </location>
</feature>
<evidence type="ECO:0000256" key="3">
    <source>
        <dbReference type="ARBA" id="ARBA00022598"/>
    </source>
</evidence>
<dbReference type="InterPro" id="IPR029063">
    <property type="entry name" value="SAM-dependent_MTases_sf"/>
</dbReference>
<dbReference type="FunFam" id="3.30.300.30:FF:000015">
    <property type="entry name" value="Nonribosomal peptide synthase SidD"/>
    <property type="match status" value="1"/>
</dbReference>
<feature type="domain" description="Carrier" evidence="6">
    <location>
        <begin position="754"/>
        <end position="830"/>
    </location>
</feature>
<dbReference type="EMBL" id="KZ821460">
    <property type="protein sequence ID" value="PYH34152.1"/>
    <property type="molecule type" value="Genomic_DNA"/>
</dbReference>
<reference evidence="7" key="1">
    <citation type="submission" date="2016-12" db="EMBL/GenBank/DDBJ databases">
        <title>The genomes of Aspergillus section Nigri reveals drivers in fungal speciation.</title>
        <authorList>
            <consortium name="DOE Joint Genome Institute"/>
            <person name="Vesth T.C."/>
            <person name="Nybo J."/>
            <person name="Theobald S."/>
            <person name="Brandl J."/>
            <person name="Frisvad J.C."/>
            <person name="Nielsen K.F."/>
            <person name="Lyhne E.K."/>
            <person name="Kogle M.E."/>
            <person name="Kuo A."/>
            <person name="Riley R."/>
            <person name="Clum A."/>
            <person name="Nolan M."/>
            <person name="Lipzen A."/>
            <person name="Salamov A."/>
            <person name="Henrissat B."/>
            <person name="Wiebenga A."/>
            <person name="De Vries R.P."/>
            <person name="Grigoriev I.V."/>
            <person name="Mortensen U.H."/>
            <person name="Andersen M.R."/>
            <person name="Baker S.E."/>
        </authorList>
    </citation>
    <scope>NUCLEOTIDE SEQUENCE [LARGE SCALE GENOMIC DNA]</scope>
    <source>
        <strain evidence="7">CBS 115656</strain>
    </source>
</reference>
<dbReference type="Gene3D" id="3.30.300.30">
    <property type="match status" value="3"/>
</dbReference>
<dbReference type="SMART" id="SM00823">
    <property type="entry name" value="PKS_PP"/>
    <property type="match status" value="2"/>
</dbReference>
<dbReference type="GeneID" id="37129173"/>
<proteinExistence type="inferred from homology"/>
<dbReference type="CDD" id="cd05918">
    <property type="entry name" value="A_NRPS_SidN3_like"/>
    <property type="match status" value="1"/>
</dbReference>
<dbReference type="InterPro" id="IPR020845">
    <property type="entry name" value="AMP-binding_CS"/>
</dbReference>
<evidence type="ECO:0000259" key="6">
    <source>
        <dbReference type="PROSITE" id="PS50075"/>
    </source>
</evidence>
<dbReference type="GO" id="GO:0005737">
    <property type="term" value="C:cytoplasm"/>
    <property type="evidence" value="ECO:0007669"/>
    <property type="project" value="TreeGrafter"/>
</dbReference>
<dbReference type="PROSITE" id="PS00455">
    <property type="entry name" value="AMP_BINDING"/>
    <property type="match status" value="2"/>
</dbReference>
<dbReference type="InterPro" id="IPR020806">
    <property type="entry name" value="PKS_PP-bd"/>
</dbReference>
<keyword evidence="4" id="KW-0677">Repeat</keyword>
<dbReference type="Gene3D" id="3.30.559.30">
    <property type="entry name" value="Nonribosomal peptide synthetase, condensation domain"/>
    <property type="match status" value="2"/>
</dbReference>
<feature type="domain" description="Carrier" evidence="6">
    <location>
        <begin position="2347"/>
        <end position="2421"/>
    </location>
</feature>
<dbReference type="GO" id="GO:0031177">
    <property type="term" value="F:phosphopantetheine binding"/>
    <property type="evidence" value="ECO:0007669"/>
    <property type="project" value="InterPro"/>
</dbReference>
<dbReference type="OrthoDB" id="416786at2759"/>
<dbReference type="SUPFAM" id="SSF52777">
    <property type="entry name" value="CoA-dependent acyltransferases"/>
    <property type="match status" value="4"/>
</dbReference>
<sequence>METKRDINGIFPSLNDSVEAECTIRAQDILPLPVMDIEKFCHDTGIATSLFIRTVWLVVMWPFLEIDRICVGYRDYRDSSPHLASGPEKVIQSDILPDASLIELLKSDLGTEPEDLCAECPPAHNTAIALIREISESDQSKFLMEAEKWNYSIALVGEVNELSALVRLSLVHKSSALSPCLAENISSTVLKVVQEILADSNRRIMDLALFSELNCAHVLRWNLKNSRGPATSLIEMIHRHACERPHHPAICAWDGVLSYSEFDSLTTRWATRLQSLGIGPQSMVPVMMTNPRWMTVAEIAIMKAGGAFVPLEPTQPTSRLQDMVRQLNSTVALASSDVVPILSSLVDNVVIVSAKTTSSLSNAPSNPQWPKITPDTTAYVLFTSGSTGKPKGCVVCHGALENVEYQSQALRITAESRVLQFASHGFAASLMEVHCSLAVGATVCIPSKEDCMNGLNSAIDSMQVNWAVLTPSAALSLATPLGSLKTLAFAGEPMRSDLFHKLADEVDMLLVYASTEWAGVCVSQPIRSATDIRCIGPSPTGNLWLVDPTDHSRLAPVGAVGEVLIESPGLAKGYLNNESQTASTFIDPPRWLHAMASGTYTKARLYKTGDLAQDYADGKLRYIGRKSTQVKIRGKRLELGEVEYQIRQTSPSVEKVIVEAAAPKGGETPIVVAFLYSQDQPALLLHFQAYVDTIKETLEKTLPDHMWPSIYLPLESVPLTRTGKTDRKALRQIISTSTRQELQDDQTPTSPAVAPVTEFEIKLHQLFAEILNIESSSFGINHSFIRLGGDSISAMRLANRCSQMGYSLTMQDIVQEQTVANLALQLDWCNKTNASSTTPVSKQRVTEQSFEPLSESVLLEEFIIIVGVSVSATDRLTDYDVDSTMATKFADRINRRLGINITVEEVFQFPTIAALAKGLESQFKGFSLIPKTPYTGPVIQSFAQGRLWFLDQLHPGSTWYALPFAIRLRGQLDLAALEVALNAVVERHETLRTTFEDQHGLGVQVVHSFEPKQLKIVDMTISNNQDICEALQREQRTAFNLKAEPGWRPLVYRLGADDHVLSIFMHHIISDGWSLDILQKELNVFYSAAIRGLSPLSQIDPLSTNYRDFSVWQRQQEDENQSQVSYWIREIEGSKPAELLCDKPRPPILSGDAGLQAVDIRGALYRKLKLFCKAHQVTAYTVLLAAFRAAQYRLTGAEDVIIGAPFASRHHQELEPLIGFFVNLQCIRTKVEHACTTFYQLVQQIQGKLSMAFDNQDLPFEKLVSKLTEERDISRNPLVQIVFAVHSQSDSGKLAFEGVEAQRLTLSSASRFDMEFHFYQAEDSFRGEILFSLDLFHHETISMLHLVFIDILEHGLAQPTTPIDLMPFTNAKSSLEKYGLLEMQKTDYPRESSIVDVFQRQVRCCPDKVAVKDSSTQLTYHELDLESDRVAIFLTNQSLAPETVIGVYADRGCETVTAFLGILKANLAYLPLDVKSPVSRLDIILSSTQACELILLGGHIEPPSISLSHLHFFSISDILAATVQGETPSPHAARTSMPRADSVAYVVYTSGSTGIPKGVIMQHKAIVRLTQCTSVISPDSAAGNIAHMSNLAFDMSVWEIYTALLNGGTLVCIDHITVLDYRSLAQTFVRESIQVAMITPAMLKQCLIESPSIISQLDILFAAGDRLDPLDATKARALVRGELINAYGPTENGVLSTIYSVTEKEAYPHRVPIGTPVSNSGAYVMDPRNKLVPVGIMGELIVTGDGLAKGYIDSRLDADRFVMLDLPGQPSMRAYRTGDLARYRPTDGQLEYLGRRDHQVKIRGHRVEVDEIDQSMLAYGFIKHAVTIIRHEKAGDAELVSFITVREGEGLSLGGEVETDDGAQQIEAWKNLFDTNIYGISRLRSIKVGRDFVGWKSMYTGDLIDNAEMNEWLDDTIGALLDGGSAGHVFEVGTGTGMILFNIIAGLESYTALEPSGRAVDFVRAAVTDVPGLQAKVRLQKGTADNISQLERSDSVDVAIINSVAQYFPSTDYLLKVVEDLVCLQGAKRIFFGDIRSYALYEEFQVSKALASSTQKLPTMDDVRAQMAETVHMEEELLVDPAFFTSLPDRFRQLIEHVEILPKRMVATNELSCYRYAAVLHAKHRQAQRRHIHDVEEDQWVDFTARKMNYESLLAYLQQQPNDTSVVAISNIPYRKTILERLIVDLLKGRLVERVGGPGWVQSLDEIARHIPSLTPLDLTRLAKQSGFQAEISWARQHTQRGGLDAIFHRIQPDHKGARVLFRFPTDHCERPLRQLTNNPRQLALNRDIGNWVRKALQTTLPPYMVPRIIRVLEQIPVNSNGKVDRKALASMAAVYTSQNTITARVNPHDDVERALLAEFTKVLGREIGISASFFDHGGHSLTAVKLVVGINQSLHTDVKVGDIFECPTAAGLAERIRSWRSSTHDVPASQNSTSSSAPFSLVGGSLPSAVTSELVRIGLNPTEVADVVPVTDTQAWFLNRWTPVSMRLNIHGKVDLNELRRACIAVIQKHSILRTVFMKLERRFVQVVLRAVNVPFTYKSVGGAIHDEADSGASDVPTKLFTKFELVSQSPIDHTFVVRLSHAQYDGFSLPLLFADLESAYNGCQLSPPIAVPFAEYVYRSAKYRSPEAFSFWKDYLRGSRLTTLSDPTLPGEAKATDVKAIVAGELPSPPPGITLAILVNAAFAFTLAETAKAHDVTYGLSLNARGPIPGVETLLGPCFNRSPIRVQLQQNWTVLDLCRSLQESCTSASRLGYVELPDIIANCTNWSAGSDYGCYLNHFPTQSIPSFSFKDAEVVQYSMDGRGDLPHQLRVRSFVDERTWEIQVLTSSSVMSNEQASVLASRLLKTGQRFSQSPEVALFSPLLRDGCVDGAVDGVAF</sequence>
<dbReference type="InterPro" id="IPR000873">
    <property type="entry name" value="AMP-dep_synth/lig_dom"/>
</dbReference>
<keyword evidence="3" id="KW-0436">Ligase</keyword>
<dbReference type="InterPro" id="IPR042099">
    <property type="entry name" value="ANL_N_sf"/>
</dbReference>
<dbReference type="InterPro" id="IPR023213">
    <property type="entry name" value="CAT-like_dom_sf"/>
</dbReference>
<keyword evidence="2" id="KW-0597">Phosphoprotein</keyword>
<dbReference type="CDD" id="cd05930">
    <property type="entry name" value="A_NRPS"/>
    <property type="match status" value="1"/>
</dbReference>
<evidence type="ECO:0000313" key="7">
    <source>
        <dbReference type="EMBL" id="PYH34152.1"/>
    </source>
</evidence>
<dbReference type="InterPro" id="IPR036736">
    <property type="entry name" value="ACP-like_sf"/>
</dbReference>
<dbReference type="InterPro" id="IPR029058">
    <property type="entry name" value="AB_hydrolase_fold"/>
</dbReference>
<comment type="similarity">
    <text evidence="5">Belongs to the NRP synthetase family.</text>
</comment>
<evidence type="ECO:0000256" key="1">
    <source>
        <dbReference type="ARBA" id="ARBA00022450"/>
    </source>
</evidence>
<dbReference type="FunFam" id="3.30.300.30:FF:000084">
    <property type="entry name" value="Enniatin synthase"/>
    <property type="match status" value="1"/>
</dbReference>
<dbReference type="Gene3D" id="3.40.50.12780">
    <property type="entry name" value="N-terminal domain of ligase-like"/>
    <property type="match status" value="1"/>
</dbReference>
<dbReference type="SUPFAM" id="SSF47336">
    <property type="entry name" value="ACP-like"/>
    <property type="match status" value="3"/>
</dbReference>
<dbReference type="Pfam" id="PF00501">
    <property type="entry name" value="AMP-binding"/>
    <property type="match status" value="2"/>
</dbReference>
<dbReference type="RefSeq" id="XP_025479630.1">
    <property type="nucleotide sequence ID" value="XM_025626717.1"/>
</dbReference>
<dbReference type="NCBIfam" id="TIGR01733">
    <property type="entry name" value="AA-adenyl-dom"/>
    <property type="match status" value="1"/>
</dbReference>
<dbReference type="Pfam" id="PF00550">
    <property type="entry name" value="PP-binding"/>
    <property type="match status" value="3"/>
</dbReference>
<dbReference type="Gene3D" id="3.40.50.1820">
    <property type="entry name" value="alpha/beta hydrolase"/>
    <property type="match status" value="1"/>
</dbReference>
<evidence type="ECO:0000256" key="4">
    <source>
        <dbReference type="ARBA" id="ARBA00022737"/>
    </source>
</evidence>
<dbReference type="Pfam" id="PF00668">
    <property type="entry name" value="Condensation"/>
    <property type="match status" value="2"/>
</dbReference>
<dbReference type="Gene3D" id="2.30.38.10">
    <property type="entry name" value="Luciferase, Domain 3"/>
    <property type="match status" value="1"/>
</dbReference>
<protein>
    <submittedName>
        <fullName evidence="7">Nonribosomal peptide synthase</fullName>
    </submittedName>
</protein>
<evidence type="ECO:0000313" key="8">
    <source>
        <dbReference type="Proteomes" id="UP000247647"/>
    </source>
</evidence>
<dbReference type="InterPro" id="IPR010071">
    <property type="entry name" value="AA_adenyl_dom"/>
</dbReference>
<dbReference type="PANTHER" id="PTHR45527:SF1">
    <property type="entry name" value="FATTY ACID SYNTHASE"/>
    <property type="match status" value="1"/>
</dbReference>
<dbReference type="Gene3D" id="3.40.50.150">
    <property type="entry name" value="Vaccinia Virus protein VP39"/>
    <property type="match status" value="1"/>
</dbReference>
<keyword evidence="8" id="KW-1185">Reference proteome</keyword>
<dbReference type="CDD" id="cd19531">
    <property type="entry name" value="LCL_NRPS-like"/>
    <property type="match status" value="1"/>
</dbReference>
<dbReference type="Gene3D" id="3.30.559.10">
    <property type="entry name" value="Chloramphenicol acetyltransferase-like domain"/>
    <property type="match status" value="2"/>
</dbReference>